<evidence type="ECO:0000256" key="4">
    <source>
        <dbReference type="ARBA" id="ARBA00023163"/>
    </source>
</evidence>
<evidence type="ECO:0000313" key="8">
    <source>
        <dbReference type="Proteomes" id="UP000557872"/>
    </source>
</evidence>
<keyword evidence="2" id="KW-0805">Transcription regulation</keyword>
<dbReference type="InterPro" id="IPR014331">
    <property type="entry name" value="RNA_pol_sigma70_ECF_RHOBA"/>
</dbReference>
<dbReference type="AlphaFoldDB" id="A0A851GKG6"/>
<dbReference type="RefSeq" id="WP_178932095.1">
    <property type="nucleotide sequence ID" value="NZ_JACBAZ010000002.1"/>
</dbReference>
<keyword evidence="8" id="KW-1185">Reference proteome</keyword>
<dbReference type="NCBIfam" id="TIGR02937">
    <property type="entry name" value="sigma70-ECF"/>
    <property type="match status" value="1"/>
</dbReference>
<dbReference type="InterPro" id="IPR036388">
    <property type="entry name" value="WH-like_DNA-bd_sf"/>
</dbReference>
<dbReference type="InterPro" id="IPR013249">
    <property type="entry name" value="RNA_pol_sigma70_r4_t2"/>
</dbReference>
<comment type="caution">
    <text evidence="7">The sequence shown here is derived from an EMBL/GenBank/DDBJ whole genome shotgun (WGS) entry which is preliminary data.</text>
</comment>
<dbReference type="PANTHER" id="PTHR43133:SF51">
    <property type="entry name" value="RNA POLYMERASE SIGMA FACTOR"/>
    <property type="match status" value="1"/>
</dbReference>
<reference evidence="7 8" key="1">
    <citation type="submission" date="2020-07" db="EMBL/GenBank/DDBJ databases">
        <title>Roseicoccus Jingziensis gen. nov., sp. nov., isolated from coastal seawater.</title>
        <authorList>
            <person name="Feng X."/>
        </authorList>
    </citation>
    <scope>NUCLEOTIDE SEQUENCE [LARGE SCALE GENOMIC DNA]</scope>
    <source>
        <strain evidence="7 8">N1E253</strain>
    </source>
</reference>
<dbReference type="Proteomes" id="UP000557872">
    <property type="component" value="Unassembled WGS sequence"/>
</dbReference>
<protein>
    <submittedName>
        <fullName evidence="7">Sigma-70 family RNA polymerase sigma factor</fullName>
    </submittedName>
</protein>
<proteinExistence type="inferred from homology"/>
<keyword evidence="4" id="KW-0804">Transcription</keyword>
<dbReference type="PANTHER" id="PTHR43133">
    <property type="entry name" value="RNA POLYMERASE ECF-TYPE SIGMA FACTO"/>
    <property type="match status" value="1"/>
</dbReference>
<dbReference type="Pfam" id="PF08281">
    <property type="entry name" value="Sigma70_r4_2"/>
    <property type="match status" value="1"/>
</dbReference>
<dbReference type="SUPFAM" id="SSF88946">
    <property type="entry name" value="Sigma2 domain of RNA polymerase sigma factors"/>
    <property type="match status" value="1"/>
</dbReference>
<evidence type="ECO:0000259" key="5">
    <source>
        <dbReference type="Pfam" id="PF04542"/>
    </source>
</evidence>
<dbReference type="NCBIfam" id="TIGR02989">
    <property type="entry name" value="Sig-70_gvs1"/>
    <property type="match status" value="1"/>
</dbReference>
<comment type="similarity">
    <text evidence="1">Belongs to the sigma-70 factor family. ECF subfamily.</text>
</comment>
<accession>A0A851GKG6</accession>
<sequence length="177" mass="20697">MHVIDDARHPDPEPFVRLLAEHERYLGGYIYHLIPHAADAEDVLQDVKLALWQAFDQYEEGTNFGAWSRKVAFHRVMAFRKKKAVEGRRLVFTDQCIEFLAEQFKTDPHVADEEAHRLRACMARLKKDQQTLIALRYREEFSIEEIAVRMNKTVAASYRALSRVRLLLRKCLSKEGI</sequence>
<name>A0A851GKG6_9BACT</name>
<evidence type="ECO:0000256" key="3">
    <source>
        <dbReference type="ARBA" id="ARBA00023082"/>
    </source>
</evidence>
<gene>
    <name evidence="7" type="ORF">HW115_08185</name>
</gene>
<feature type="domain" description="RNA polymerase sigma-70 region 2" evidence="5">
    <location>
        <begin position="19"/>
        <end position="82"/>
    </location>
</feature>
<dbReference type="GO" id="GO:0003677">
    <property type="term" value="F:DNA binding"/>
    <property type="evidence" value="ECO:0007669"/>
    <property type="project" value="InterPro"/>
</dbReference>
<evidence type="ECO:0000313" key="7">
    <source>
        <dbReference type="EMBL" id="NWK55587.1"/>
    </source>
</evidence>
<keyword evidence="3" id="KW-0731">Sigma factor</keyword>
<evidence type="ECO:0000259" key="6">
    <source>
        <dbReference type="Pfam" id="PF08281"/>
    </source>
</evidence>
<dbReference type="InterPro" id="IPR007627">
    <property type="entry name" value="RNA_pol_sigma70_r2"/>
</dbReference>
<dbReference type="InterPro" id="IPR013324">
    <property type="entry name" value="RNA_pol_sigma_r3/r4-like"/>
</dbReference>
<evidence type="ECO:0000256" key="2">
    <source>
        <dbReference type="ARBA" id="ARBA00023015"/>
    </source>
</evidence>
<dbReference type="InterPro" id="IPR039425">
    <property type="entry name" value="RNA_pol_sigma-70-like"/>
</dbReference>
<dbReference type="InterPro" id="IPR013325">
    <property type="entry name" value="RNA_pol_sigma_r2"/>
</dbReference>
<feature type="domain" description="RNA polymerase sigma factor 70 region 4 type 2" evidence="6">
    <location>
        <begin position="117"/>
        <end position="166"/>
    </location>
</feature>
<dbReference type="SUPFAM" id="SSF88659">
    <property type="entry name" value="Sigma3 and sigma4 domains of RNA polymerase sigma factors"/>
    <property type="match status" value="1"/>
</dbReference>
<dbReference type="Gene3D" id="1.10.10.10">
    <property type="entry name" value="Winged helix-like DNA-binding domain superfamily/Winged helix DNA-binding domain"/>
    <property type="match status" value="1"/>
</dbReference>
<organism evidence="7 8">
    <name type="scientific">Oceaniferula marina</name>
    <dbReference type="NCBI Taxonomy" id="2748318"/>
    <lineage>
        <taxon>Bacteria</taxon>
        <taxon>Pseudomonadati</taxon>
        <taxon>Verrucomicrobiota</taxon>
        <taxon>Verrucomicrobiia</taxon>
        <taxon>Verrucomicrobiales</taxon>
        <taxon>Verrucomicrobiaceae</taxon>
        <taxon>Oceaniferula</taxon>
    </lineage>
</organism>
<dbReference type="Gene3D" id="1.10.1740.10">
    <property type="match status" value="1"/>
</dbReference>
<evidence type="ECO:0000256" key="1">
    <source>
        <dbReference type="ARBA" id="ARBA00010641"/>
    </source>
</evidence>
<dbReference type="Pfam" id="PF04542">
    <property type="entry name" value="Sigma70_r2"/>
    <property type="match status" value="1"/>
</dbReference>
<dbReference type="GO" id="GO:0006352">
    <property type="term" value="P:DNA-templated transcription initiation"/>
    <property type="evidence" value="ECO:0007669"/>
    <property type="project" value="InterPro"/>
</dbReference>
<dbReference type="InterPro" id="IPR014284">
    <property type="entry name" value="RNA_pol_sigma-70_dom"/>
</dbReference>
<dbReference type="EMBL" id="JACBAZ010000002">
    <property type="protein sequence ID" value="NWK55587.1"/>
    <property type="molecule type" value="Genomic_DNA"/>
</dbReference>
<dbReference type="GO" id="GO:0016987">
    <property type="term" value="F:sigma factor activity"/>
    <property type="evidence" value="ECO:0007669"/>
    <property type="project" value="UniProtKB-KW"/>
</dbReference>